<accession>A0AAN6RT35</accession>
<feature type="region of interest" description="Disordered" evidence="1">
    <location>
        <begin position="146"/>
        <end position="188"/>
    </location>
</feature>
<protein>
    <recommendedName>
        <fullName evidence="2">Clr5 domain-containing protein</fullName>
    </recommendedName>
</protein>
<dbReference type="InterPro" id="IPR025676">
    <property type="entry name" value="Clr5_dom"/>
</dbReference>
<feature type="domain" description="Clr5" evidence="2">
    <location>
        <begin position="9"/>
        <end position="53"/>
    </location>
</feature>
<comment type="caution">
    <text evidence="3">The sequence shown here is derived from an EMBL/GenBank/DDBJ whole genome shotgun (WGS) entry which is preliminary data.</text>
</comment>
<name>A0AAN6RT35_9PEZI</name>
<reference evidence="3" key="1">
    <citation type="journal article" date="2023" name="Mol. Phylogenet. Evol.">
        <title>Genome-scale phylogeny and comparative genomics of the fungal order Sordariales.</title>
        <authorList>
            <person name="Hensen N."/>
            <person name="Bonometti L."/>
            <person name="Westerberg I."/>
            <person name="Brannstrom I.O."/>
            <person name="Guillou S."/>
            <person name="Cros-Aarteil S."/>
            <person name="Calhoun S."/>
            <person name="Haridas S."/>
            <person name="Kuo A."/>
            <person name="Mondo S."/>
            <person name="Pangilinan J."/>
            <person name="Riley R."/>
            <person name="LaButti K."/>
            <person name="Andreopoulos B."/>
            <person name="Lipzen A."/>
            <person name="Chen C."/>
            <person name="Yan M."/>
            <person name="Daum C."/>
            <person name="Ng V."/>
            <person name="Clum A."/>
            <person name="Steindorff A."/>
            <person name="Ohm R.A."/>
            <person name="Martin F."/>
            <person name="Silar P."/>
            <person name="Natvig D.O."/>
            <person name="Lalanne C."/>
            <person name="Gautier V."/>
            <person name="Ament-Velasquez S.L."/>
            <person name="Kruys A."/>
            <person name="Hutchinson M.I."/>
            <person name="Powell A.J."/>
            <person name="Barry K."/>
            <person name="Miller A.N."/>
            <person name="Grigoriev I.V."/>
            <person name="Debuchy R."/>
            <person name="Gladieux P."/>
            <person name="Hiltunen Thoren M."/>
            <person name="Johannesson H."/>
        </authorList>
    </citation>
    <scope>NUCLEOTIDE SEQUENCE</scope>
    <source>
        <strain evidence="3">CBS 103.79</strain>
    </source>
</reference>
<evidence type="ECO:0000259" key="2">
    <source>
        <dbReference type="Pfam" id="PF14420"/>
    </source>
</evidence>
<dbReference type="PANTHER" id="PTHR38788:SF3">
    <property type="entry name" value="CLR5 DOMAIN-CONTAINING PROTEIN"/>
    <property type="match status" value="1"/>
</dbReference>
<keyword evidence="4" id="KW-1185">Reference proteome</keyword>
<evidence type="ECO:0000256" key="1">
    <source>
        <dbReference type="SAM" id="MobiDB-lite"/>
    </source>
</evidence>
<evidence type="ECO:0000313" key="3">
    <source>
        <dbReference type="EMBL" id="KAK3901789.1"/>
    </source>
</evidence>
<proteinExistence type="predicted"/>
<dbReference type="EMBL" id="MU855555">
    <property type="protein sequence ID" value="KAK3901789.1"/>
    <property type="molecule type" value="Genomic_DNA"/>
</dbReference>
<sequence>MPPAEEGSPLDWATHEEEILDLLLAQDKTLKEVVKYMSEKYKFEAKQYKYRFARLKNVTAAEYADIDAECKRREALGKRTDVCLLGRTLPPERVKRGIDRVRKNTSTSGFTERRSNRELLNCLTAHTVADGPRQEEGLQCRQDLLSNPTANTSRSPESGSFWAESALRPHPAQSRSSQSFEELSASHI</sequence>
<gene>
    <name evidence="3" type="ORF">C8A05DRAFT_16074</name>
</gene>
<dbReference type="PANTHER" id="PTHR38788">
    <property type="entry name" value="CLR5 DOMAIN-CONTAINING PROTEIN"/>
    <property type="match status" value="1"/>
</dbReference>
<feature type="compositionally biased region" description="Polar residues" evidence="1">
    <location>
        <begin position="173"/>
        <end position="188"/>
    </location>
</feature>
<feature type="compositionally biased region" description="Polar residues" evidence="1">
    <location>
        <begin position="146"/>
        <end position="158"/>
    </location>
</feature>
<evidence type="ECO:0000313" key="4">
    <source>
        <dbReference type="Proteomes" id="UP001303889"/>
    </source>
</evidence>
<dbReference type="Proteomes" id="UP001303889">
    <property type="component" value="Unassembled WGS sequence"/>
</dbReference>
<reference evidence="3" key="2">
    <citation type="submission" date="2023-05" db="EMBL/GenBank/DDBJ databases">
        <authorList>
            <consortium name="Lawrence Berkeley National Laboratory"/>
            <person name="Steindorff A."/>
            <person name="Hensen N."/>
            <person name="Bonometti L."/>
            <person name="Westerberg I."/>
            <person name="Brannstrom I.O."/>
            <person name="Guillou S."/>
            <person name="Cros-Aarteil S."/>
            <person name="Calhoun S."/>
            <person name="Haridas S."/>
            <person name="Kuo A."/>
            <person name="Mondo S."/>
            <person name="Pangilinan J."/>
            <person name="Riley R."/>
            <person name="Labutti K."/>
            <person name="Andreopoulos B."/>
            <person name="Lipzen A."/>
            <person name="Chen C."/>
            <person name="Yanf M."/>
            <person name="Daum C."/>
            <person name="Ng V."/>
            <person name="Clum A."/>
            <person name="Ohm R."/>
            <person name="Martin F."/>
            <person name="Silar P."/>
            <person name="Natvig D."/>
            <person name="Lalanne C."/>
            <person name="Gautier V."/>
            <person name="Ament-Velasquez S.L."/>
            <person name="Kruys A."/>
            <person name="Hutchinson M.I."/>
            <person name="Powell A.J."/>
            <person name="Barry K."/>
            <person name="Miller A.N."/>
            <person name="Grigoriev I.V."/>
            <person name="Debuchy R."/>
            <person name="Gladieux P."/>
            <person name="Thoren M.H."/>
            <person name="Johannesson H."/>
        </authorList>
    </citation>
    <scope>NUCLEOTIDE SEQUENCE</scope>
    <source>
        <strain evidence="3">CBS 103.79</strain>
    </source>
</reference>
<dbReference type="Pfam" id="PF14420">
    <property type="entry name" value="Clr5"/>
    <property type="match status" value="1"/>
</dbReference>
<organism evidence="3 4">
    <name type="scientific">Staphylotrichum tortipilum</name>
    <dbReference type="NCBI Taxonomy" id="2831512"/>
    <lineage>
        <taxon>Eukaryota</taxon>
        <taxon>Fungi</taxon>
        <taxon>Dikarya</taxon>
        <taxon>Ascomycota</taxon>
        <taxon>Pezizomycotina</taxon>
        <taxon>Sordariomycetes</taxon>
        <taxon>Sordariomycetidae</taxon>
        <taxon>Sordariales</taxon>
        <taxon>Chaetomiaceae</taxon>
        <taxon>Staphylotrichum</taxon>
    </lineage>
</organism>
<dbReference type="AlphaFoldDB" id="A0AAN6RT35"/>